<dbReference type="EMBL" id="JACHGF010000008">
    <property type="protein sequence ID" value="MBB5286182.1"/>
    <property type="molecule type" value="Genomic_DNA"/>
</dbReference>
<keyword evidence="3" id="KW-1185">Reference proteome</keyword>
<name>A0A840TX44_9BACT</name>
<evidence type="ECO:0000256" key="1">
    <source>
        <dbReference type="SAM" id="SignalP"/>
    </source>
</evidence>
<proteinExistence type="predicted"/>
<gene>
    <name evidence="2" type="ORF">HNQ92_004342</name>
</gene>
<dbReference type="AlphaFoldDB" id="A0A840TX44"/>
<dbReference type="RefSeq" id="WP_184177043.1">
    <property type="nucleotide sequence ID" value="NZ_JACHGF010000008.1"/>
</dbReference>
<evidence type="ECO:0000313" key="2">
    <source>
        <dbReference type="EMBL" id="MBB5286182.1"/>
    </source>
</evidence>
<protein>
    <recommendedName>
        <fullName evidence="4">T9SS type A sorting domain-containing protein</fullName>
    </recommendedName>
</protein>
<evidence type="ECO:0000313" key="3">
    <source>
        <dbReference type="Proteomes" id="UP000557307"/>
    </source>
</evidence>
<reference evidence="2 3" key="1">
    <citation type="submission" date="2020-08" db="EMBL/GenBank/DDBJ databases">
        <title>Genomic Encyclopedia of Type Strains, Phase IV (KMG-IV): sequencing the most valuable type-strain genomes for metagenomic binning, comparative biology and taxonomic classification.</title>
        <authorList>
            <person name="Goeker M."/>
        </authorList>
    </citation>
    <scope>NUCLEOTIDE SEQUENCE [LARGE SCALE GENOMIC DNA]</scope>
    <source>
        <strain evidence="2 3">DSM 105074</strain>
    </source>
</reference>
<organism evidence="2 3">
    <name type="scientific">Rhabdobacter roseus</name>
    <dbReference type="NCBI Taxonomy" id="1655419"/>
    <lineage>
        <taxon>Bacteria</taxon>
        <taxon>Pseudomonadati</taxon>
        <taxon>Bacteroidota</taxon>
        <taxon>Cytophagia</taxon>
        <taxon>Cytophagales</taxon>
        <taxon>Cytophagaceae</taxon>
        <taxon>Rhabdobacter</taxon>
    </lineage>
</organism>
<comment type="caution">
    <text evidence="2">The sequence shown here is derived from an EMBL/GenBank/DDBJ whole genome shotgun (WGS) entry which is preliminary data.</text>
</comment>
<evidence type="ECO:0008006" key="4">
    <source>
        <dbReference type="Google" id="ProtNLM"/>
    </source>
</evidence>
<dbReference type="Proteomes" id="UP000557307">
    <property type="component" value="Unassembled WGS sequence"/>
</dbReference>
<keyword evidence="1" id="KW-0732">Signal</keyword>
<accession>A0A840TX44</accession>
<feature type="signal peptide" evidence="1">
    <location>
        <begin position="1"/>
        <end position="23"/>
    </location>
</feature>
<feature type="chain" id="PRO_5032999746" description="T9SS type A sorting domain-containing protein" evidence="1">
    <location>
        <begin position="24"/>
        <end position="206"/>
    </location>
</feature>
<sequence>MKTLKNSGMALMVALVASASVLAQNETNQPLENQAVTSAPISHYQQPVAQRITGPDSYADLRRKKFGQGTNYLNVHKLPATALLSAMQKPKANELTTHGNPPAGTFDFSMYRIQQSMRIQLMVEKKAGEKVVVRLLNQHGDILHEELIGRLTQRYARSFDFSQLQDGQYSVQVKNGKEVKQKAINLNTTPAEATPARSLPLTKCQG</sequence>